<evidence type="ECO:0000313" key="3">
    <source>
        <dbReference type="Proteomes" id="UP000186940"/>
    </source>
</evidence>
<feature type="coiled-coil region" evidence="1">
    <location>
        <begin position="6"/>
        <end position="33"/>
    </location>
</feature>
<dbReference type="EMBL" id="LYOS01000003">
    <property type="protein sequence ID" value="OFV67758.1"/>
    <property type="molecule type" value="Genomic_DNA"/>
</dbReference>
<reference evidence="2" key="1">
    <citation type="submission" date="2016-05" db="EMBL/GenBank/DDBJ databases">
        <title>Microbial consortia oxidize butane by reversing methanogenesis.</title>
        <authorList>
            <person name="Laso-Perez R."/>
            <person name="Richter M."/>
            <person name="Wegener G."/>
            <person name="Musat F."/>
        </authorList>
    </citation>
    <scope>NUCLEOTIDE SEQUENCE [LARGE SCALE GENOMIC DNA]</scope>
    <source>
        <strain evidence="2">BOX2</strain>
    </source>
</reference>
<protein>
    <submittedName>
        <fullName evidence="2">Uncharacterized protein</fullName>
    </submittedName>
</protein>
<comment type="caution">
    <text evidence="2">The sequence shown here is derived from an EMBL/GenBank/DDBJ whole genome shotgun (WGS) entry which is preliminary data.</text>
</comment>
<dbReference type="STRING" id="1838285.SCAL_001133"/>
<organism evidence="2 3">
    <name type="scientific">Candidatus Syntropharchaeum caldarium</name>
    <dbReference type="NCBI Taxonomy" id="1838285"/>
    <lineage>
        <taxon>Archaea</taxon>
        <taxon>Methanobacteriati</taxon>
        <taxon>Methanobacteriota</taxon>
        <taxon>Stenosarchaea group</taxon>
        <taxon>Methanomicrobia</taxon>
        <taxon>Methanosarcinales</taxon>
        <taxon>ANME-2 cluster</taxon>
        <taxon>Candidatus Syntropharchaeum</taxon>
    </lineage>
</organism>
<gene>
    <name evidence="2" type="ORF">SCAL_001133</name>
</gene>
<keyword evidence="1" id="KW-0175">Coiled coil</keyword>
<evidence type="ECO:0000256" key="1">
    <source>
        <dbReference type="SAM" id="Coils"/>
    </source>
</evidence>
<proteinExistence type="predicted"/>
<accession>A0A1F2P917</accession>
<evidence type="ECO:0000313" key="2">
    <source>
        <dbReference type="EMBL" id="OFV67758.1"/>
    </source>
</evidence>
<sequence>MNEIELRATKKLAKLYEEMLTHLQEENRKMRRAYGEMVNAMGGAEGSGPDDDDMMKDLIQKMMLLKEIIGI</sequence>
<name>A0A1F2P917_9EURY</name>
<dbReference type="AlphaFoldDB" id="A0A1F2P917"/>
<dbReference type="Proteomes" id="UP000186940">
    <property type="component" value="Unassembled WGS sequence"/>
</dbReference>
<keyword evidence="3" id="KW-1185">Reference proteome</keyword>